<evidence type="ECO:0000256" key="1">
    <source>
        <dbReference type="ARBA" id="ARBA00004651"/>
    </source>
</evidence>
<evidence type="ECO:0000313" key="8">
    <source>
        <dbReference type="EMBL" id="AFM25942.1"/>
    </source>
</evidence>
<keyword evidence="2 6" id="KW-1003">Cell membrane</keyword>
<keyword evidence="5 6" id="KW-0472">Membrane</keyword>
<evidence type="ECO:0000256" key="2">
    <source>
        <dbReference type="ARBA" id="ARBA00022475"/>
    </source>
</evidence>
<feature type="transmembrane region" description="Helical" evidence="6">
    <location>
        <begin position="131"/>
        <end position="150"/>
    </location>
</feature>
<gene>
    <name evidence="8" type="ordered locus">Desti_3284</name>
</gene>
<comment type="subcellular location">
    <subcellularLocation>
        <location evidence="1 6">Cell membrane</location>
        <topology evidence="1 6">Multi-pass membrane protein</topology>
    </subcellularLocation>
</comment>
<evidence type="ECO:0000256" key="3">
    <source>
        <dbReference type="ARBA" id="ARBA00022692"/>
    </source>
</evidence>
<dbReference type="GO" id="GO:0005886">
    <property type="term" value="C:plasma membrane"/>
    <property type="evidence" value="ECO:0007669"/>
    <property type="project" value="UniProtKB-SubCell"/>
</dbReference>
<evidence type="ECO:0000313" key="9">
    <source>
        <dbReference type="Proteomes" id="UP000006055"/>
    </source>
</evidence>
<dbReference type="OrthoDB" id="9779114at2"/>
<evidence type="ECO:0000256" key="5">
    <source>
        <dbReference type="ARBA" id="ARBA00023136"/>
    </source>
</evidence>
<feature type="transmembrane region" description="Helical" evidence="6">
    <location>
        <begin position="45"/>
        <end position="62"/>
    </location>
</feature>
<evidence type="ECO:0000256" key="4">
    <source>
        <dbReference type="ARBA" id="ARBA00022989"/>
    </source>
</evidence>
<keyword evidence="3 6" id="KW-0812">Transmembrane</keyword>
<dbReference type="PANTHER" id="PTHR12677">
    <property type="entry name" value="GOLGI APPARATUS MEMBRANE PROTEIN TVP38-RELATED"/>
    <property type="match status" value="1"/>
</dbReference>
<dbReference type="Pfam" id="PF09335">
    <property type="entry name" value="VTT_dom"/>
    <property type="match status" value="1"/>
</dbReference>
<feature type="transmembrane region" description="Helical" evidence="6">
    <location>
        <begin position="7"/>
        <end position="25"/>
    </location>
</feature>
<dbReference type="eggNOG" id="COG0398">
    <property type="taxonomic scope" value="Bacteria"/>
</dbReference>
<feature type="transmembrane region" description="Helical" evidence="6">
    <location>
        <begin position="69"/>
        <end position="98"/>
    </location>
</feature>
<feature type="transmembrane region" description="Helical" evidence="6">
    <location>
        <begin position="201"/>
        <end position="221"/>
    </location>
</feature>
<dbReference type="Proteomes" id="UP000006055">
    <property type="component" value="Chromosome"/>
</dbReference>
<dbReference type="PANTHER" id="PTHR12677:SF59">
    <property type="entry name" value="GOLGI APPARATUS MEMBRANE PROTEIN TVP38-RELATED"/>
    <property type="match status" value="1"/>
</dbReference>
<feature type="domain" description="VTT" evidence="7">
    <location>
        <begin position="62"/>
        <end position="180"/>
    </location>
</feature>
<proteinExistence type="inferred from homology"/>
<dbReference type="RefSeq" id="WP_014811076.1">
    <property type="nucleotide sequence ID" value="NC_018025.1"/>
</dbReference>
<organism evidence="8 9">
    <name type="scientific">Desulfomonile tiedjei (strain ATCC 49306 / DSM 6799 / DCB-1)</name>
    <dbReference type="NCBI Taxonomy" id="706587"/>
    <lineage>
        <taxon>Bacteria</taxon>
        <taxon>Pseudomonadati</taxon>
        <taxon>Thermodesulfobacteriota</taxon>
        <taxon>Desulfomonilia</taxon>
        <taxon>Desulfomonilales</taxon>
        <taxon>Desulfomonilaceae</taxon>
        <taxon>Desulfomonile</taxon>
    </lineage>
</organism>
<evidence type="ECO:0000259" key="7">
    <source>
        <dbReference type="Pfam" id="PF09335"/>
    </source>
</evidence>
<reference evidence="9" key="1">
    <citation type="submission" date="2012-06" db="EMBL/GenBank/DDBJ databases">
        <title>Complete sequence of chromosome of Desulfomonile tiedjei DSM 6799.</title>
        <authorList>
            <person name="Lucas S."/>
            <person name="Copeland A."/>
            <person name="Lapidus A."/>
            <person name="Glavina del Rio T."/>
            <person name="Dalin E."/>
            <person name="Tice H."/>
            <person name="Bruce D."/>
            <person name="Goodwin L."/>
            <person name="Pitluck S."/>
            <person name="Peters L."/>
            <person name="Ovchinnikova G."/>
            <person name="Zeytun A."/>
            <person name="Lu M."/>
            <person name="Kyrpides N."/>
            <person name="Mavromatis K."/>
            <person name="Ivanova N."/>
            <person name="Brettin T."/>
            <person name="Detter J.C."/>
            <person name="Han C."/>
            <person name="Larimer F."/>
            <person name="Land M."/>
            <person name="Hauser L."/>
            <person name="Markowitz V."/>
            <person name="Cheng J.-F."/>
            <person name="Hugenholtz P."/>
            <person name="Woyke T."/>
            <person name="Wu D."/>
            <person name="Spring S."/>
            <person name="Schroeder M."/>
            <person name="Brambilla E."/>
            <person name="Klenk H.-P."/>
            <person name="Eisen J.A."/>
        </authorList>
    </citation>
    <scope>NUCLEOTIDE SEQUENCE [LARGE SCALE GENOMIC DNA]</scope>
    <source>
        <strain evidence="9">ATCC 49306 / DSM 6799 / DCB-1</strain>
    </source>
</reference>
<name>I4C8Q1_DESTA</name>
<keyword evidence="9" id="KW-1185">Reference proteome</keyword>
<dbReference type="EMBL" id="CP003360">
    <property type="protein sequence ID" value="AFM25942.1"/>
    <property type="molecule type" value="Genomic_DNA"/>
</dbReference>
<accession>I4C8Q1</accession>
<dbReference type="PATRIC" id="fig|706587.4.peg.3743"/>
<dbReference type="InterPro" id="IPR015414">
    <property type="entry name" value="TMEM64"/>
</dbReference>
<dbReference type="STRING" id="706587.Desti_3284"/>
<comment type="similarity">
    <text evidence="6">Belongs to the TVP38/TMEM64 family.</text>
</comment>
<dbReference type="KEGG" id="dti:Desti_3284"/>
<evidence type="ECO:0000256" key="6">
    <source>
        <dbReference type="RuleBase" id="RU366058"/>
    </source>
</evidence>
<keyword evidence="4 6" id="KW-1133">Transmembrane helix</keyword>
<dbReference type="AlphaFoldDB" id="I4C8Q1"/>
<dbReference type="InterPro" id="IPR032816">
    <property type="entry name" value="VTT_dom"/>
</dbReference>
<sequence length="240" mass="25769">MRLKSILVLLLVGLVAGIIIWGVSLPSVRQHMLTVLQWIQELGPWGPFFVTLFYIAACVFLLPGSVLTLAAGFLFGVPIGFLSAWLGATLGACAAFLVGRTFGRAWIAAKVAGNPKFAAVDEAVGREGFKIVFLLRLSPVFPFNILNYALGLTKVSFRNYALASFLGMIPGGLMYVYFGSAARSLAEVASGSVEAGRTGQVYYWVGLVATIVVVTFITRVARKSLKEAQQETAGEQPEQA</sequence>
<dbReference type="HOGENOM" id="CLU_038944_3_2_7"/>
<protein>
    <recommendedName>
        <fullName evidence="6">TVP38/TMEM64 family membrane protein</fullName>
    </recommendedName>
</protein>
<feature type="transmembrane region" description="Helical" evidence="6">
    <location>
        <begin position="162"/>
        <end position="181"/>
    </location>
</feature>